<evidence type="ECO:0000313" key="5">
    <source>
        <dbReference type="Proteomes" id="UP000240974"/>
    </source>
</evidence>
<dbReference type="InterPro" id="IPR000182">
    <property type="entry name" value="GNAT_dom"/>
</dbReference>
<proteinExistence type="predicted"/>
<dbReference type="SUPFAM" id="SSF55729">
    <property type="entry name" value="Acyl-CoA N-acyltransferases (Nat)"/>
    <property type="match status" value="1"/>
</dbReference>
<dbReference type="RefSeq" id="WP_107029104.1">
    <property type="nucleotide sequence ID" value="NZ_PYLQ01000002.1"/>
</dbReference>
<comment type="caution">
    <text evidence="4">The sequence shown here is derived from an EMBL/GenBank/DDBJ whole genome shotgun (WGS) entry which is preliminary data.</text>
</comment>
<evidence type="ECO:0000259" key="3">
    <source>
        <dbReference type="PROSITE" id="PS51186"/>
    </source>
</evidence>
<accession>A0A2T3G5W0</accession>
<evidence type="ECO:0000256" key="2">
    <source>
        <dbReference type="ARBA" id="ARBA00023315"/>
    </source>
</evidence>
<dbReference type="AlphaFoldDB" id="A0A2T3G5W0"/>
<evidence type="ECO:0000256" key="1">
    <source>
        <dbReference type="ARBA" id="ARBA00022679"/>
    </source>
</evidence>
<dbReference type="CDD" id="cd04301">
    <property type="entry name" value="NAT_SF"/>
    <property type="match status" value="1"/>
</dbReference>
<dbReference type="GO" id="GO:0016747">
    <property type="term" value="F:acyltransferase activity, transferring groups other than amino-acyl groups"/>
    <property type="evidence" value="ECO:0007669"/>
    <property type="project" value="InterPro"/>
</dbReference>
<evidence type="ECO:0000313" key="4">
    <source>
        <dbReference type="EMBL" id="PST42899.1"/>
    </source>
</evidence>
<feature type="domain" description="N-acetyltransferase" evidence="3">
    <location>
        <begin position="120"/>
        <end position="197"/>
    </location>
</feature>
<dbReference type="Proteomes" id="UP000240974">
    <property type="component" value="Unassembled WGS sequence"/>
</dbReference>
<dbReference type="PROSITE" id="PS51186">
    <property type="entry name" value="GNAT"/>
    <property type="match status" value="1"/>
</dbReference>
<reference evidence="4 5" key="1">
    <citation type="journal article" date="2019" name="Int. J. Syst. Evol. Microbiol.">
        <title>Faecalibacillus intestinalis gen. nov., sp. nov. and Faecalibacillus faecis sp. nov., isolated from human faeces.</title>
        <authorList>
            <person name="Seo B."/>
            <person name="Jeon K."/>
            <person name="Baek I."/>
            <person name="Lee Y.M."/>
            <person name="Baek K."/>
            <person name="Ko G."/>
        </authorList>
    </citation>
    <scope>NUCLEOTIDE SEQUENCE [LARGE SCALE GENOMIC DNA]</scope>
    <source>
        <strain evidence="4 5">SNUG30099</strain>
    </source>
</reference>
<dbReference type="EMBL" id="PYLQ01000002">
    <property type="protein sequence ID" value="PST42899.1"/>
    <property type="molecule type" value="Genomic_DNA"/>
</dbReference>
<keyword evidence="1" id="KW-0808">Transferase</keyword>
<gene>
    <name evidence="4" type="ORF">C7U54_01805</name>
</gene>
<name>A0A2T3G5W0_9FIRM</name>
<dbReference type="InterPro" id="IPR050680">
    <property type="entry name" value="YpeA/RimI_acetyltransf"/>
</dbReference>
<dbReference type="Gene3D" id="3.40.630.30">
    <property type="match status" value="1"/>
</dbReference>
<protein>
    <recommendedName>
        <fullName evidence="3">N-acetyltransferase domain-containing protein</fullName>
    </recommendedName>
</protein>
<organism evidence="4 5">
    <name type="scientific">Faecalibacillus intestinalis</name>
    <dbReference type="NCBI Taxonomy" id="1982626"/>
    <lineage>
        <taxon>Bacteria</taxon>
        <taxon>Bacillati</taxon>
        <taxon>Bacillota</taxon>
        <taxon>Erysipelotrichia</taxon>
        <taxon>Erysipelotrichales</taxon>
        <taxon>Coprobacillaceae</taxon>
        <taxon>Faecalibacillus</taxon>
    </lineage>
</organism>
<dbReference type="PANTHER" id="PTHR43420">
    <property type="entry name" value="ACETYLTRANSFERASE"/>
    <property type="match status" value="1"/>
</dbReference>
<sequence>MIKGKGKELAMVLLKEKMEIIKYELKYKQQVQNVCISQSTSRYKDDNAKKATLALYCDPYIDKEICLILKNDLDEVCGYILCAKDLKAYEKNAYPYYLTLKELDEVKAKRFSNANRELERFYPEYPAHIHIDILEEYTGNGVGSKLMQALFEVLKEEKVPGICVLVDTNNKRAVRFYEKMGFKAFEENPGIMLCKLD</sequence>
<dbReference type="InterPro" id="IPR016181">
    <property type="entry name" value="Acyl_CoA_acyltransferase"/>
</dbReference>
<keyword evidence="5" id="KW-1185">Reference proteome</keyword>
<keyword evidence="2" id="KW-0012">Acyltransferase</keyword>
<dbReference type="Pfam" id="PF00583">
    <property type="entry name" value="Acetyltransf_1"/>
    <property type="match status" value="1"/>
</dbReference>